<dbReference type="EMBL" id="JBDJNQ010000016">
    <property type="protein sequence ID" value="MEN5380341.1"/>
    <property type="molecule type" value="Genomic_DNA"/>
</dbReference>
<accession>A0ABV0C077</accession>
<dbReference type="Pfam" id="PF10924">
    <property type="entry name" value="DUF2711"/>
    <property type="match status" value="1"/>
</dbReference>
<keyword evidence="2" id="KW-1185">Reference proteome</keyword>
<gene>
    <name evidence="1" type="ORF">ABE541_23960</name>
</gene>
<evidence type="ECO:0000313" key="1">
    <source>
        <dbReference type="EMBL" id="MEN5380341.1"/>
    </source>
</evidence>
<protein>
    <submittedName>
        <fullName evidence="1">DUF2711 family protein</fullName>
    </submittedName>
</protein>
<reference evidence="1 2" key="1">
    <citation type="submission" date="2024-04" db="EMBL/GenBank/DDBJ databases">
        <title>WGS of bacteria from Torrens River.</title>
        <authorList>
            <person name="Wyrsch E.R."/>
            <person name="Drigo B."/>
        </authorList>
    </citation>
    <scope>NUCLEOTIDE SEQUENCE [LARGE SCALE GENOMIC DNA]</scope>
    <source>
        <strain evidence="1 2">TWI391</strain>
    </source>
</reference>
<sequence length="264" mass="31277">MSDIFKDENIYPYQGKIKEHFKGFYDAAFIAFIPFFQIDSQTNNKVSLKKSKLLSHEEAVQEFEFLKDLPKANRQIYSYKNDEYPSNETIFLKGKAISWNKVVTGSGFTDYAELNKALRTSIGALSKNYTRPDLLENLNAFTDKKSIYHPTEGTFDMLSKASIYRTFQFFRKPQIVITDEFYQQTFNIDLDKLSEFEFCDQINFKDYYIYSADFELLFTVEWDSFFFIIATDSKKMEQLIESKLFEGFLCNDETDHHWDYMDKK</sequence>
<name>A0ABV0C077_9SPHI</name>
<dbReference type="Proteomes" id="UP001409291">
    <property type="component" value="Unassembled WGS sequence"/>
</dbReference>
<comment type="caution">
    <text evidence="1">The sequence shown here is derived from an EMBL/GenBank/DDBJ whole genome shotgun (WGS) entry which is preliminary data.</text>
</comment>
<organism evidence="1 2">
    <name type="scientific">Sphingobacterium kitahiroshimense</name>
    <dbReference type="NCBI Taxonomy" id="470446"/>
    <lineage>
        <taxon>Bacteria</taxon>
        <taxon>Pseudomonadati</taxon>
        <taxon>Bacteroidota</taxon>
        <taxon>Sphingobacteriia</taxon>
        <taxon>Sphingobacteriales</taxon>
        <taxon>Sphingobacteriaceae</taxon>
        <taxon>Sphingobacterium</taxon>
    </lineage>
</organism>
<dbReference type="InterPro" id="IPR024250">
    <property type="entry name" value="DUF2711"/>
</dbReference>
<proteinExistence type="predicted"/>
<evidence type="ECO:0000313" key="2">
    <source>
        <dbReference type="Proteomes" id="UP001409291"/>
    </source>
</evidence>
<dbReference type="RefSeq" id="WP_346583198.1">
    <property type="nucleotide sequence ID" value="NZ_JBDJLH010000018.1"/>
</dbReference>